<evidence type="ECO:0000256" key="4">
    <source>
        <dbReference type="ARBA" id="ARBA00022729"/>
    </source>
</evidence>
<dbReference type="Proteomes" id="UP000242188">
    <property type="component" value="Unassembled WGS sequence"/>
</dbReference>
<dbReference type="Pfam" id="PF08441">
    <property type="entry name" value="Integrin_A_Ig_1"/>
    <property type="match status" value="1"/>
</dbReference>
<dbReference type="PROSITE" id="PS51470">
    <property type="entry name" value="FG_GAP"/>
    <property type="match status" value="3"/>
</dbReference>
<keyword evidence="6 13" id="KW-0130">Cell adhesion</keyword>
<accession>A0A210QG46</accession>
<dbReference type="InterPro" id="IPR013517">
    <property type="entry name" value="FG-GAP"/>
</dbReference>
<dbReference type="InterPro" id="IPR048285">
    <property type="entry name" value="Integrin_alpha_Ig-like_2"/>
</dbReference>
<dbReference type="InterPro" id="IPR013519">
    <property type="entry name" value="Int_alpha_beta-p"/>
</dbReference>
<protein>
    <submittedName>
        <fullName evidence="17">Integrin alpha-9</fullName>
    </submittedName>
</protein>
<dbReference type="SUPFAM" id="SSF69318">
    <property type="entry name" value="Integrin alpha N-terminal domain"/>
    <property type="match status" value="1"/>
</dbReference>
<dbReference type="GO" id="GO:0005178">
    <property type="term" value="F:integrin binding"/>
    <property type="evidence" value="ECO:0007669"/>
    <property type="project" value="TreeGrafter"/>
</dbReference>
<evidence type="ECO:0000259" key="16">
    <source>
        <dbReference type="Pfam" id="PF20805"/>
    </source>
</evidence>
<sequence>MKFHKILIAIASTLFILLVVTITNTNSLNLDVGNAHIFSGPKDSYFGYSVAFVKNGKGEKWILIGAPRANDSFRPSLTEPGGLFRCQRDLKPTECSFVPINTESTSGNWMGVSIDVGQQLILVCGHRWISANYNMNGICVELGRDFAQSRARKYLVDPDMQTINDTLIYSIGAMGMSCAYAPTGESRTIEKAIGAPGIYEATGGVVKHTDFDQATDVVHFPTLRQTEAQLYGYAVTFGKLYGGDDYNMITGGPRDSMTGQVKILMDKANNFDLKQQIPGEQVGSYFGSAIATTPLQTGEPEYLLVGAPMYAGFDRNNWNIVEEIGKVYVYKYDSADGKMVQTQTLVGSQSEGSRFGTAISGLNDINGDSYYDIAVGAPYEDEGHGMVYIYNGYQGGFWPMETQRIKGRELNLLTFGVAISKPFLYNSDAYYDTLIGAFMSDKAVLIYSQPTINMDVTLRIGDTVTNDIIRQGTDTFTVEVCFSYQGQDLPNEAVVEFMIDIDTNSTGKRRRVVLESGNYNVSGSKIVQKALRQTCVLPPYTVLVQSHTDLFVPLVFSTTYKIRNDTVGNCLNNVCPMVNTFNGEQANPTITGLNTELTLQRPGCGEDNICQVDVDVIAKTKFINPDTDLIVGEKAKFELDVQMVNNGMDWAYAPFAEIEVPEYIDFVKSEPSDVACYKNSATLLVCQVVNPLKSNDGKHFNVKFDASRAPVKNFVISVNGQTISSDTNPTNNRKDITVSVRSKVNKEFRGDSFPEIYVTKGETGMKPVTHKFDFENNGPSALTSETKFVAKFPFLRIDSQDIFVLQQFIVVNVSSAINTSVRCWVSRDNVRAYMAVTSQDREGVVSHRFNIQDSFNFEVNSMNKDCQTDACDSFTCGVSPILAGFAVSMTMNFTLNPNTLAKVQASVEDVLKEVKISSEVTVDYPNDLALIEQEKGTDTQQATITVLPNKPIEEEVAWWVIFLSILGAVILIILIILSLWRCGFFKRKRPQKPEAVGLMEKECEPVPVVEADLAEPVNKEPPFVEEPVHEEIPLVEEPANETVSSEREPLAETIDETKKLVDNSGPDEVTGDSNKV</sequence>
<evidence type="ECO:0000256" key="3">
    <source>
        <dbReference type="ARBA" id="ARBA00022692"/>
    </source>
</evidence>
<proteinExistence type="inferred from homology"/>
<feature type="repeat" description="FG-GAP" evidence="12">
    <location>
        <begin position="341"/>
        <end position="399"/>
    </location>
</feature>
<dbReference type="InterPro" id="IPR013649">
    <property type="entry name" value="Integrin_alpha_Ig-like_1"/>
</dbReference>
<dbReference type="GO" id="GO:0007229">
    <property type="term" value="P:integrin-mediated signaling pathway"/>
    <property type="evidence" value="ECO:0007669"/>
    <property type="project" value="UniProtKB-KW"/>
</dbReference>
<evidence type="ECO:0000256" key="12">
    <source>
        <dbReference type="PROSITE-ProRule" id="PRU00803"/>
    </source>
</evidence>
<keyword evidence="11" id="KW-0325">Glycoprotein</keyword>
<keyword evidence="10 13" id="KW-0675">Receptor</keyword>
<dbReference type="AlphaFoldDB" id="A0A210QG46"/>
<reference evidence="17 18" key="1">
    <citation type="journal article" date="2017" name="Nat. Ecol. Evol.">
        <title>Scallop genome provides insights into evolution of bilaterian karyotype and development.</title>
        <authorList>
            <person name="Wang S."/>
            <person name="Zhang J."/>
            <person name="Jiao W."/>
            <person name="Li J."/>
            <person name="Xun X."/>
            <person name="Sun Y."/>
            <person name="Guo X."/>
            <person name="Huan P."/>
            <person name="Dong B."/>
            <person name="Zhang L."/>
            <person name="Hu X."/>
            <person name="Sun X."/>
            <person name="Wang J."/>
            <person name="Zhao C."/>
            <person name="Wang Y."/>
            <person name="Wang D."/>
            <person name="Huang X."/>
            <person name="Wang R."/>
            <person name="Lv J."/>
            <person name="Li Y."/>
            <person name="Zhang Z."/>
            <person name="Liu B."/>
            <person name="Lu W."/>
            <person name="Hui Y."/>
            <person name="Liang J."/>
            <person name="Zhou Z."/>
            <person name="Hou R."/>
            <person name="Li X."/>
            <person name="Liu Y."/>
            <person name="Li H."/>
            <person name="Ning X."/>
            <person name="Lin Y."/>
            <person name="Zhao L."/>
            <person name="Xing Q."/>
            <person name="Dou J."/>
            <person name="Li Y."/>
            <person name="Mao J."/>
            <person name="Guo H."/>
            <person name="Dou H."/>
            <person name="Li T."/>
            <person name="Mu C."/>
            <person name="Jiang W."/>
            <person name="Fu Q."/>
            <person name="Fu X."/>
            <person name="Miao Y."/>
            <person name="Liu J."/>
            <person name="Yu Q."/>
            <person name="Li R."/>
            <person name="Liao H."/>
            <person name="Li X."/>
            <person name="Kong Y."/>
            <person name="Jiang Z."/>
            <person name="Chourrout D."/>
            <person name="Li R."/>
            <person name="Bao Z."/>
        </authorList>
    </citation>
    <scope>NUCLEOTIDE SEQUENCE [LARGE SCALE GENOMIC DNA]</scope>
    <source>
        <strain evidence="17 18">PY_sf001</strain>
    </source>
</reference>
<dbReference type="InterPro" id="IPR028994">
    <property type="entry name" value="Integrin_alpha_N"/>
</dbReference>
<evidence type="ECO:0000256" key="5">
    <source>
        <dbReference type="ARBA" id="ARBA00022737"/>
    </source>
</evidence>
<dbReference type="SMART" id="SM00191">
    <property type="entry name" value="Int_alpha"/>
    <property type="match status" value="3"/>
</dbReference>
<feature type="repeat" description="FG-GAP" evidence="12">
    <location>
        <begin position="32"/>
        <end position="95"/>
    </location>
</feature>
<evidence type="ECO:0000256" key="6">
    <source>
        <dbReference type="ARBA" id="ARBA00022889"/>
    </source>
</evidence>
<dbReference type="GO" id="GO:0098609">
    <property type="term" value="P:cell-cell adhesion"/>
    <property type="evidence" value="ECO:0007669"/>
    <property type="project" value="TreeGrafter"/>
</dbReference>
<keyword evidence="7 13" id="KW-1133">Transmembrane helix</keyword>
<dbReference type="InterPro" id="IPR032695">
    <property type="entry name" value="Integrin_dom_sf"/>
</dbReference>
<dbReference type="InterPro" id="IPR000413">
    <property type="entry name" value="Integrin_alpha"/>
</dbReference>
<name>A0A210QG46_MIZYE</name>
<evidence type="ECO:0000313" key="18">
    <source>
        <dbReference type="Proteomes" id="UP000242188"/>
    </source>
</evidence>
<dbReference type="EMBL" id="NEDP02003819">
    <property type="protein sequence ID" value="OWF47712.1"/>
    <property type="molecule type" value="Genomic_DNA"/>
</dbReference>
<evidence type="ECO:0000256" key="2">
    <source>
        <dbReference type="ARBA" id="ARBA00008054"/>
    </source>
</evidence>
<evidence type="ECO:0000313" key="17">
    <source>
        <dbReference type="EMBL" id="OWF47712.1"/>
    </source>
</evidence>
<feature type="repeat" description="FG-GAP" evidence="12">
    <location>
        <begin position="272"/>
        <end position="339"/>
    </location>
</feature>
<evidence type="ECO:0000256" key="9">
    <source>
        <dbReference type="ARBA" id="ARBA00023136"/>
    </source>
</evidence>
<evidence type="ECO:0000256" key="7">
    <source>
        <dbReference type="ARBA" id="ARBA00022989"/>
    </source>
</evidence>
<feature type="transmembrane region" description="Helical" evidence="13">
    <location>
        <begin position="956"/>
        <end position="980"/>
    </location>
</feature>
<evidence type="ECO:0000256" key="13">
    <source>
        <dbReference type="RuleBase" id="RU003762"/>
    </source>
</evidence>
<dbReference type="STRING" id="6573.A0A210QG46"/>
<dbReference type="OrthoDB" id="5317514at2759"/>
<feature type="domain" description="Integrin alpha first immunoglubulin-like" evidence="15">
    <location>
        <begin position="471"/>
        <end position="585"/>
    </location>
</feature>
<dbReference type="Pfam" id="PF01839">
    <property type="entry name" value="FG-GAP"/>
    <property type="match status" value="1"/>
</dbReference>
<organism evidence="17 18">
    <name type="scientific">Mizuhopecten yessoensis</name>
    <name type="common">Japanese scallop</name>
    <name type="synonym">Patinopecten yessoensis</name>
    <dbReference type="NCBI Taxonomy" id="6573"/>
    <lineage>
        <taxon>Eukaryota</taxon>
        <taxon>Metazoa</taxon>
        <taxon>Spiralia</taxon>
        <taxon>Lophotrochozoa</taxon>
        <taxon>Mollusca</taxon>
        <taxon>Bivalvia</taxon>
        <taxon>Autobranchia</taxon>
        <taxon>Pteriomorphia</taxon>
        <taxon>Pectinida</taxon>
        <taxon>Pectinoidea</taxon>
        <taxon>Pectinidae</taxon>
        <taxon>Mizuhopecten</taxon>
    </lineage>
</organism>
<evidence type="ECO:0000256" key="1">
    <source>
        <dbReference type="ARBA" id="ARBA00004479"/>
    </source>
</evidence>
<comment type="caution">
    <text evidence="17">The sequence shown here is derived from an EMBL/GenBank/DDBJ whole genome shotgun (WGS) entry which is preliminary data.</text>
</comment>
<keyword evidence="3 13" id="KW-0812">Transmembrane</keyword>
<feature type="region of interest" description="Disordered" evidence="14">
    <location>
        <begin position="1019"/>
        <end position="1076"/>
    </location>
</feature>
<keyword evidence="18" id="KW-1185">Reference proteome</keyword>
<dbReference type="InterPro" id="IPR018184">
    <property type="entry name" value="Integrin_alpha_C_CS"/>
</dbReference>
<dbReference type="PRINTS" id="PR01185">
    <property type="entry name" value="INTEGRINA"/>
</dbReference>
<keyword evidence="8 13" id="KW-0401">Integrin</keyword>
<keyword evidence="5" id="KW-0677">Repeat</keyword>
<dbReference type="PANTHER" id="PTHR23220:SF83">
    <property type="entry name" value="INTEGRIN ALPHA-PS3-RELATED"/>
    <property type="match status" value="1"/>
</dbReference>
<dbReference type="GO" id="GO:0009897">
    <property type="term" value="C:external side of plasma membrane"/>
    <property type="evidence" value="ECO:0007669"/>
    <property type="project" value="TreeGrafter"/>
</dbReference>
<comment type="similarity">
    <text evidence="2 13">Belongs to the integrin alpha chain family.</text>
</comment>
<dbReference type="GO" id="GO:0007160">
    <property type="term" value="P:cell-matrix adhesion"/>
    <property type="evidence" value="ECO:0007669"/>
    <property type="project" value="TreeGrafter"/>
</dbReference>
<dbReference type="Pfam" id="PF20805">
    <property type="entry name" value="Integrin_A_Ig_2"/>
    <property type="match status" value="1"/>
</dbReference>
<evidence type="ECO:0000259" key="15">
    <source>
        <dbReference type="Pfam" id="PF08441"/>
    </source>
</evidence>
<dbReference type="Gene3D" id="2.130.10.130">
    <property type="entry name" value="Integrin alpha, N-terminal"/>
    <property type="match status" value="1"/>
</dbReference>
<feature type="domain" description="Integrin alpha second immunoglobulin-like" evidence="16">
    <location>
        <begin position="604"/>
        <end position="740"/>
    </location>
</feature>
<dbReference type="Gene3D" id="1.20.5.930">
    <property type="entry name" value="Bicelle-embedded integrin alpha(iib) transmembrane segment"/>
    <property type="match status" value="1"/>
</dbReference>
<dbReference type="Gene3D" id="2.60.40.1460">
    <property type="entry name" value="Integrin domains. Chain A, domain 2"/>
    <property type="match status" value="1"/>
</dbReference>
<dbReference type="SUPFAM" id="SSF69179">
    <property type="entry name" value="Integrin domains"/>
    <property type="match status" value="3"/>
</dbReference>
<evidence type="ECO:0000256" key="10">
    <source>
        <dbReference type="ARBA" id="ARBA00023170"/>
    </source>
</evidence>
<dbReference type="PROSITE" id="PS00242">
    <property type="entry name" value="INTEGRIN_ALPHA"/>
    <property type="match status" value="1"/>
</dbReference>
<keyword evidence="4" id="KW-0732">Signal</keyword>
<evidence type="ECO:0000256" key="8">
    <source>
        <dbReference type="ARBA" id="ARBA00023037"/>
    </source>
</evidence>
<dbReference type="Gene3D" id="2.60.40.1530">
    <property type="entry name" value="ntegrin, alpha v. Chain A, domain 4"/>
    <property type="match status" value="1"/>
</dbReference>
<keyword evidence="9 13" id="KW-0472">Membrane</keyword>
<gene>
    <name evidence="17" type="ORF">KP79_PYT19353</name>
</gene>
<comment type="subcellular location">
    <subcellularLocation>
        <location evidence="1 13">Membrane</location>
        <topology evidence="1 13">Single-pass type I membrane protein</topology>
    </subcellularLocation>
</comment>
<dbReference type="GO" id="GO:0008305">
    <property type="term" value="C:integrin complex"/>
    <property type="evidence" value="ECO:0007669"/>
    <property type="project" value="InterPro"/>
</dbReference>
<evidence type="ECO:0000256" key="11">
    <source>
        <dbReference type="ARBA" id="ARBA00023180"/>
    </source>
</evidence>
<dbReference type="Gene3D" id="2.60.40.1510">
    <property type="entry name" value="ntegrin, alpha v. Chain A, domain 3"/>
    <property type="match status" value="1"/>
</dbReference>
<feature type="compositionally biased region" description="Basic and acidic residues" evidence="14">
    <location>
        <begin position="1044"/>
        <end position="1061"/>
    </location>
</feature>
<dbReference type="PANTHER" id="PTHR23220">
    <property type="entry name" value="INTEGRIN ALPHA"/>
    <property type="match status" value="1"/>
</dbReference>
<dbReference type="GO" id="GO:0033627">
    <property type="term" value="P:cell adhesion mediated by integrin"/>
    <property type="evidence" value="ECO:0007669"/>
    <property type="project" value="TreeGrafter"/>
</dbReference>
<evidence type="ECO:0000256" key="14">
    <source>
        <dbReference type="SAM" id="MobiDB-lite"/>
    </source>
</evidence>